<sequence length="95" mass="9942">MKGVLVVAVACLALGLFIIFYFCHGTTGLSLAYPLSAASIHIDITTTGVGVPIAIGLTLLGAFLLIVATIIALVGLLRKKGEFPPSKRREAAFEE</sequence>
<protein>
    <submittedName>
        <fullName evidence="2">Uncharacterized protein</fullName>
    </submittedName>
</protein>
<reference evidence="2" key="1">
    <citation type="submission" date="2023-03" db="EMBL/GenBank/DDBJ databases">
        <title>Edaphobacter sp.</title>
        <authorList>
            <person name="Huber K.J."/>
            <person name="Papendorf J."/>
            <person name="Pilke C."/>
            <person name="Bunk B."/>
            <person name="Sproeer C."/>
            <person name="Pester M."/>
        </authorList>
    </citation>
    <scope>NUCLEOTIDE SEQUENCE</scope>
    <source>
        <strain evidence="2">DSM 110680</strain>
    </source>
</reference>
<name>A0AAU7DLC1_9BACT</name>
<keyword evidence="1" id="KW-0472">Membrane</keyword>
<dbReference type="RefSeq" id="WP_348263689.1">
    <property type="nucleotide sequence ID" value="NZ_CP121196.1"/>
</dbReference>
<keyword evidence="1" id="KW-0812">Transmembrane</keyword>
<evidence type="ECO:0000256" key="1">
    <source>
        <dbReference type="SAM" id="Phobius"/>
    </source>
</evidence>
<gene>
    <name evidence="2" type="ORF">P8935_03805</name>
</gene>
<proteinExistence type="predicted"/>
<feature type="transmembrane region" description="Helical" evidence="1">
    <location>
        <begin position="53"/>
        <end position="77"/>
    </location>
</feature>
<organism evidence="2">
    <name type="scientific">Telmatobacter sp. DSM 110680</name>
    <dbReference type="NCBI Taxonomy" id="3036704"/>
    <lineage>
        <taxon>Bacteria</taxon>
        <taxon>Pseudomonadati</taxon>
        <taxon>Acidobacteriota</taxon>
        <taxon>Terriglobia</taxon>
        <taxon>Terriglobales</taxon>
        <taxon>Acidobacteriaceae</taxon>
        <taxon>Telmatobacter</taxon>
    </lineage>
</organism>
<dbReference type="EMBL" id="CP121196">
    <property type="protein sequence ID" value="XBH18464.1"/>
    <property type="molecule type" value="Genomic_DNA"/>
</dbReference>
<dbReference type="AlphaFoldDB" id="A0AAU7DLC1"/>
<accession>A0AAU7DLC1</accession>
<evidence type="ECO:0000313" key="2">
    <source>
        <dbReference type="EMBL" id="XBH18464.1"/>
    </source>
</evidence>
<keyword evidence="1" id="KW-1133">Transmembrane helix</keyword>